<dbReference type="Pfam" id="PF07137">
    <property type="entry name" value="VDE"/>
    <property type="match status" value="1"/>
</dbReference>
<proteinExistence type="predicted"/>
<dbReference type="InterPro" id="IPR044682">
    <property type="entry name" value="VDE"/>
</dbReference>
<sequence>MVVFTHSIIQRWVQDPYKLGVLHNHDNEYLHYQEDWYILSSKIENKPDDYVFVYYRGKNDAWEGYGGSVVYTRSPVLPASIVPELEKAAEKVGMDFKKFKRTDNSCGPAPPLLVRLGNKMEELEQSIGKELELLGKEAEMFGRTETAFISEIRRGTKGN</sequence>
<accession>A0A0D6QU20</accession>
<reference evidence="2" key="1">
    <citation type="submission" date="2015-03" db="EMBL/GenBank/DDBJ databases">
        <title>A transcriptome of Araucaria cunninghamii, an australian fine timber species.</title>
        <authorList>
            <person name="Jing Yi C.J.Y."/>
            <person name="Yin San L.Y.S."/>
            <person name="Abdul Karim S.S."/>
            <person name="Wan Azmi N.N."/>
            <person name="Hercus R.R."/>
            <person name="Croft L.L."/>
        </authorList>
    </citation>
    <scope>NUCLEOTIDE SEQUENCE</scope>
    <source>
        <strain evidence="2">MI0301</strain>
        <tissue evidence="2">Leaf</tissue>
    </source>
</reference>
<evidence type="ECO:0000259" key="1">
    <source>
        <dbReference type="Pfam" id="PF07137"/>
    </source>
</evidence>
<dbReference type="InterPro" id="IPR012674">
    <property type="entry name" value="Calycin"/>
</dbReference>
<dbReference type="GO" id="GO:0009507">
    <property type="term" value="C:chloroplast"/>
    <property type="evidence" value="ECO:0007669"/>
    <property type="project" value="TreeGrafter"/>
</dbReference>
<dbReference type="GO" id="GO:0046422">
    <property type="term" value="F:violaxanthin de-epoxidase activity"/>
    <property type="evidence" value="ECO:0007669"/>
    <property type="project" value="InterPro"/>
</dbReference>
<dbReference type="AlphaFoldDB" id="A0A0D6QU20"/>
<protein>
    <recommendedName>
        <fullName evidence="1">VDE lipocalin domain-containing protein</fullName>
    </recommendedName>
</protein>
<dbReference type="PANTHER" id="PTHR33970:SF1">
    <property type="entry name" value="VIOLAXANTHIN DE-EPOXIDASE, CHLOROPLASTIC"/>
    <property type="match status" value="1"/>
</dbReference>
<dbReference type="SUPFAM" id="SSF50814">
    <property type="entry name" value="Lipocalins"/>
    <property type="match status" value="1"/>
</dbReference>
<dbReference type="GO" id="GO:0010028">
    <property type="term" value="P:xanthophyll cycle"/>
    <property type="evidence" value="ECO:0007669"/>
    <property type="project" value="InterPro"/>
</dbReference>
<organism evidence="2">
    <name type="scientific">Araucaria cunninghamii</name>
    <name type="common">Hoop pine</name>
    <name type="synonym">Moreton Bay pine</name>
    <dbReference type="NCBI Taxonomy" id="56994"/>
    <lineage>
        <taxon>Eukaryota</taxon>
        <taxon>Viridiplantae</taxon>
        <taxon>Streptophyta</taxon>
        <taxon>Embryophyta</taxon>
        <taxon>Tracheophyta</taxon>
        <taxon>Spermatophyta</taxon>
        <taxon>Pinopsida</taxon>
        <taxon>Pinidae</taxon>
        <taxon>Conifers II</taxon>
        <taxon>Araucariales</taxon>
        <taxon>Araucariaceae</taxon>
        <taxon>Araucaria</taxon>
    </lineage>
</organism>
<dbReference type="Gene3D" id="2.40.128.20">
    <property type="match status" value="1"/>
</dbReference>
<dbReference type="PANTHER" id="PTHR33970">
    <property type="entry name" value="VIOLAXANTHIN DE-EPOXIDASE, CHLOROPLASTIC-RELATED"/>
    <property type="match status" value="1"/>
</dbReference>
<dbReference type="EMBL" id="GCKF01047503">
    <property type="protein sequence ID" value="JAG93230.1"/>
    <property type="molecule type" value="Transcribed_RNA"/>
</dbReference>
<dbReference type="GO" id="GO:0015994">
    <property type="term" value="P:chlorophyll metabolic process"/>
    <property type="evidence" value="ECO:0007669"/>
    <property type="project" value="TreeGrafter"/>
</dbReference>
<dbReference type="InterPro" id="IPR010788">
    <property type="entry name" value="VDE_dom"/>
</dbReference>
<evidence type="ECO:0000313" key="2">
    <source>
        <dbReference type="EMBL" id="JAG93230.1"/>
    </source>
</evidence>
<name>A0A0D6QU20_ARACU</name>
<feature type="domain" description="VDE lipocalin" evidence="1">
    <location>
        <begin position="4"/>
        <end position="104"/>
    </location>
</feature>